<keyword evidence="4" id="KW-1185">Reference proteome</keyword>
<evidence type="ECO:0000313" key="3">
    <source>
        <dbReference type="EMBL" id="TGN18139.1"/>
    </source>
</evidence>
<dbReference type="EMBL" id="RQHW01000047">
    <property type="protein sequence ID" value="TGN18139.1"/>
    <property type="molecule type" value="Genomic_DNA"/>
</dbReference>
<protein>
    <recommendedName>
        <fullName evidence="5">DUF3999 family protein</fullName>
    </recommendedName>
</protein>
<evidence type="ECO:0000313" key="4">
    <source>
        <dbReference type="Proteomes" id="UP000298058"/>
    </source>
</evidence>
<dbReference type="RefSeq" id="WP_135760826.1">
    <property type="nucleotide sequence ID" value="NZ_RQHW01000047.1"/>
</dbReference>
<evidence type="ECO:0000256" key="2">
    <source>
        <dbReference type="SAM" id="SignalP"/>
    </source>
</evidence>
<proteinExistence type="predicted"/>
<keyword evidence="2" id="KW-0732">Signal</keyword>
<comment type="caution">
    <text evidence="3">The sequence shown here is derived from an EMBL/GenBank/DDBJ whole genome shotgun (WGS) entry which is preliminary data.</text>
</comment>
<feature type="transmembrane region" description="Helical" evidence="1">
    <location>
        <begin position="376"/>
        <end position="397"/>
    </location>
</feature>
<name>A0A4R9LZ19_9LEPT</name>
<keyword evidence="1" id="KW-0812">Transmembrane</keyword>
<evidence type="ECO:0000256" key="1">
    <source>
        <dbReference type="SAM" id="Phobius"/>
    </source>
</evidence>
<accession>A0A4R9LZ19</accession>
<keyword evidence="1" id="KW-0472">Membrane</keyword>
<keyword evidence="1" id="KW-1133">Transmembrane helix</keyword>
<sequence length="406" mass="46851">MKFSLIFVILFSLTSSLFAGPFQPSGFKYKKDIKSTYSAEDSKVGRILLDEEVFKGSFYGDIRLVQGDSYIPYFRRTVVDRNSSKLEKIKTKLLYKKDEDYQTIFVLELPKLPPGMVYTRLEAESDASYEAQLEISSGSTPNHWVYNTSSSVFRYGEENNAQVELNLTRNRFLRVEGPNNLSYKFPYAYARKLETASVWTSNTDIPTPEAEDNSFVYLFPNETQSPFSILNLKFKENKWEREIKITAFENHEWKPAFNGMISHSPEDGEFTTIPLNFLVSGKYKVEIINGDNLPIRLSQAVQSQTQEEILFYIPEDKENKIELYFGNRYSKYPDFDQNFVPGNEDIQAGTVSFTLERQMDNPEFRWSLTEPPTSGYIANGLFYLGLAFIAGIGWIFYKKINKESTV</sequence>
<dbReference type="OrthoDB" id="342685at2"/>
<evidence type="ECO:0008006" key="5">
    <source>
        <dbReference type="Google" id="ProtNLM"/>
    </source>
</evidence>
<dbReference type="Proteomes" id="UP000298058">
    <property type="component" value="Unassembled WGS sequence"/>
</dbReference>
<organism evidence="3 4">
    <name type="scientific">Leptospira idonii</name>
    <dbReference type="NCBI Taxonomy" id="1193500"/>
    <lineage>
        <taxon>Bacteria</taxon>
        <taxon>Pseudomonadati</taxon>
        <taxon>Spirochaetota</taxon>
        <taxon>Spirochaetia</taxon>
        <taxon>Leptospirales</taxon>
        <taxon>Leptospiraceae</taxon>
        <taxon>Leptospira</taxon>
    </lineage>
</organism>
<gene>
    <name evidence="3" type="ORF">EHS15_12030</name>
</gene>
<feature type="signal peptide" evidence="2">
    <location>
        <begin position="1"/>
        <end position="19"/>
    </location>
</feature>
<feature type="chain" id="PRO_5021020079" description="DUF3999 family protein" evidence="2">
    <location>
        <begin position="20"/>
        <end position="406"/>
    </location>
</feature>
<dbReference type="AlphaFoldDB" id="A0A4R9LZ19"/>
<reference evidence="3" key="1">
    <citation type="journal article" date="2019" name="PLoS Negl. Trop. Dis.">
        <title>Revisiting the worldwide diversity of Leptospira species in the environment.</title>
        <authorList>
            <person name="Vincent A.T."/>
            <person name="Schiettekatte O."/>
            <person name="Bourhy P."/>
            <person name="Veyrier F.J."/>
            <person name="Picardeau M."/>
        </authorList>
    </citation>
    <scope>NUCLEOTIDE SEQUENCE [LARGE SCALE GENOMIC DNA]</scope>
    <source>
        <strain evidence="3">201300427</strain>
    </source>
</reference>